<name>A0A2I0AQW7_9ASPA</name>
<dbReference type="PANTHER" id="PTHR34778:SF2">
    <property type="entry name" value="OS02G0580700 PROTEIN"/>
    <property type="match status" value="1"/>
</dbReference>
<dbReference type="EMBL" id="KZ451959">
    <property type="protein sequence ID" value="PKA57942.1"/>
    <property type="molecule type" value="Genomic_DNA"/>
</dbReference>
<gene>
    <name evidence="2" type="ORF">AXF42_Ash012481</name>
</gene>
<protein>
    <submittedName>
        <fullName evidence="2">Uncharacterized protein</fullName>
    </submittedName>
</protein>
<keyword evidence="3" id="KW-1185">Reference proteome</keyword>
<sequence length="497" mass="55805">MEAEAERMAALKRAYADIILNTAKESAARVLAAERRALGFQQSLCAAKEEAVATMLRLKSIMEEKIRETEKESVCKEKKIEELELQLGEAEDTIVDLREELKIVREELRKIKDESLQLFGEQKIAKKANFSTLDEAANNGLTPVYNEAAGTNVYCSQKASQTEHVRCFSAEVDCTANADLASIILRRKEPDLYKNGYTQRIHALEHNLLTAKRESHDEVVHIHEESEKPSISCGDNHVKFFGRVSPMKQRAVFRQSNTLSNSIYPDTYTVSELNVVARYNQSGGEEPKEVVTALVPEPTIMAGDAEDWKGGSDTSPERDSLIMQRCSSGKSKERQTTGFNHCSKRITKQSLKKQGQPDCENEMALSSLQSAEEVSKVVVVAASPKALNVDKDEDDSACVVKPLMDVSLLHSFDRNDADGTDKFLKYTFQRKRKRGSSPIKNNIAFPKEKSTVKTKLDVKMNSLQEPPKPNVVTDLPRNNRRLIQVARQLISLSEKRW</sequence>
<evidence type="ECO:0000256" key="1">
    <source>
        <dbReference type="SAM" id="Coils"/>
    </source>
</evidence>
<feature type="coiled-coil region" evidence="1">
    <location>
        <begin position="52"/>
        <end position="114"/>
    </location>
</feature>
<dbReference type="Proteomes" id="UP000236161">
    <property type="component" value="Unassembled WGS sequence"/>
</dbReference>
<proteinExistence type="predicted"/>
<accession>A0A2I0AQW7</accession>
<keyword evidence="1" id="KW-0175">Coiled coil</keyword>
<organism evidence="2 3">
    <name type="scientific">Apostasia shenzhenica</name>
    <dbReference type="NCBI Taxonomy" id="1088818"/>
    <lineage>
        <taxon>Eukaryota</taxon>
        <taxon>Viridiplantae</taxon>
        <taxon>Streptophyta</taxon>
        <taxon>Embryophyta</taxon>
        <taxon>Tracheophyta</taxon>
        <taxon>Spermatophyta</taxon>
        <taxon>Magnoliopsida</taxon>
        <taxon>Liliopsida</taxon>
        <taxon>Asparagales</taxon>
        <taxon>Orchidaceae</taxon>
        <taxon>Apostasioideae</taxon>
        <taxon>Apostasia</taxon>
    </lineage>
</organism>
<dbReference type="OrthoDB" id="657513at2759"/>
<dbReference type="STRING" id="1088818.A0A2I0AQW7"/>
<dbReference type="PANTHER" id="PTHR34778">
    <property type="entry name" value="OS02G0580700 PROTEIN"/>
    <property type="match status" value="1"/>
</dbReference>
<reference evidence="2 3" key="1">
    <citation type="journal article" date="2017" name="Nature">
        <title>The Apostasia genome and the evolution of orchids.</title>
        <authorList>
            <person name="Zhang G.Q."/>
            <person name="Liu K.W."/>
            <person name="Li Z."/>
            <person name="Lohaus R."/>
            <person name="Hsiao Y.Y."/>
            <person name="Niu S.C."/>
            <person name="Wang J.Y."/>
            <person name="Lin Y.C."/>
            <person name="Xu Q."/>
            <person name="Chen L.J."/>
            <person name="Yoshida K."/>
            <person name="Fujiwara S."/>
            <person name="Wang Z.W."/>
            <person name="Zhang Y.Q."/>
            <person name="Mitsuda N."/>
            <person name="Wang M."/>
            <person name="Liu G.H."/>
            <person name="Pecoraro L."/>
            <person name="Huang H.X."/>
            <person name="Xiao X.J."/>
            <person name="Lin M."/>
            <person name="Wu X.Y."/>
            <person name="Wu W.L."/>
            <person name="Chen Y.Y."/>
            <person name="Chang S.B."/>
            <person name="Sakamoto S."/>
            <person name="Ohme-Takagi M."/>
            <person name="Yagi M."/>
            <person name="Zeng S.J."/>
            <person name="Shen C.Y."/>
            <person name="Yeh C.M."/>
            <person name="Luo Y.B."/>
            <person name="Tsai W.C."/>
            <person name="Van de Peer Y."/>
            <person name="Liu Z.J."/>
        </authorList>
    </citation>
    <scope>NUCLEOTIDE SEQUENCE [LARGE SCALE GENOMIC DNA]</scope>
    <source>
        <strain evidence="3">cv. Shenzhen</strain>
        <tissue evidence="2">Stem</tissue>
    </source>
</reference>
<dbReference type="AlphaFoldDB" id="A0A2I0AQW7"/>
<evidence type="ECO:0000313" key="3">
    <source>
        <dbReference type="Proteomes" id="UP000236161"/>
    </source>
</evidence>
<evidence type="ECO:0000313" key="2">
    <source>
        <dbReference type="EMBL" id="PKA57942.1"/>
    </source>
</evidence>